<evidence type="ECO:0000313" key="2">
    <source>
        <dbReference type="Proteomes" id="UP001281003"/>
    </source>
</evidence>
<evidence type="ECO:0000313" key="1">
    <source>
        <dbReference type="EMBL" id="KAK3401179.1"/>
    </source>
</evidence>
<dbReference type="Proteomes" id="UP001281003">
    <property type="component" value="Unassembled WGS sequence"/>
</dbReference>
<comment type="caution">
    <text evidence="1">The sequence shown here is derived from an EMBL/GenBank/DDBJ whole genome shotgun (WGS) entry which is preliminary data.</text>
</comment>
<proteinExistence type="predicted"/>
<reference evidence="1" key="1">
    <citation type="journal article" date="2023" name="Mol. Phylogenet. Evol.">
        <title>Genome-scale phylogeny and comparative genomics of the fungal order Sordariales.</title>
        <authorList>
            <person name="Hensen N."/>
            <person name="Bonometti L."/>
            <person name="Westerberg I."/>
            <person name="Brannstrom I.O."/>
            <person name="Guillou S."/>
            <person name="Cros-Aarteil S."/>
            <person name="Calhoun S."/>
            <person name="Haridas S."/>
            <person name="Kuo A."/>
            <person name="Mondo S."/>
            <person name="Pangilinan J."/>
            <person name="Riley R."/>
            <person name="LaButti K."/>
            <person name="Andreopoulos B."/>
            <person name="Lipzen A."/>
            <person name="Chen C."/>
            <person name="Yan M."/>
            <person name="Daum C."/>
            <person name="Ng V."/>
            <person name="Clum A."/>
            <person name="Steindorff A."/>
            <person name="Ohm R.A."/>
            <person name="Martin F."/>
            <person name="Silar P."/>
            <person name="Natvig D.O."/>
            <person name="Lalanne C."/>
            <person name="Gautier V."/>
            <person name="Ament-Velasquez S.L."/>
            <person name="Kruys A."/>
            <person name="Hutchinson M.I."/>
            <person name="Powell A.J."/>
            <person name="Barry K."/>
            <person name="Miller A.N."/>
            <person name="Grigoriev I.V."/>
            <person name="Debuchy R."/>
            <person name="Gladieux P."/>
            <person name="Hiltunen Thoren M."/>
            <person name="Johannesson H."/>
        </authorList>
    </citation>
    <scope>NUCLEOTIDE SEQUENCE</scope>
    <source>
        <strain evidence="1">FGSC 1904</strain>
    </source>
</reference>
<accession>A0AAE0PJS4</accession>
<dbReference type="EMBL" id="JAUTDP010000003">
    <property type="protein sequence ID" value="KAK3401179.1"/>
    <property type="molecule type" value="Genomic_DNA"/>
</dbReference>
<sequence length="311" mass="34178">MDRWSLSSDRGLTPVLLSSSRRTTKRRDNGLDAEAKVGKAPSVTTPWTIAGKARKFFFFFFILLSLAREIPWFGEDGGPGYPEAVPSGINQWVRMTSSGSRCLTETCWQCWNADGKLEKLGIRKSGLSVGSLFFVVRLRVSGAFHFVSLKICSLAVLLASLRRQEATRGSIDEGGSFLCQCSALRKRKRYIGSVPPACTPLHVKWIPDGVSRQRVVGKRQARGRNGASFKHVQKAKLGGEHQLLETRVANVSVWGMGDHLETAGISGGVMTEIIPQNCGRKPKLLRKVIETRIEMPSGVVGARDHLNSRGS</sequence>
<protein>
    <submittedName>
        <fullName evidence="1">Uncharacterized protein</fullName>
    </submittedName>
</protein>
<name>A0AAE0PJS4_SORBR</name>
<dbReference type="AlphaFoldDB" id="A0AAE0PJS4"/>
<gene>
    <name evidence="1" type="ORF">B0T20DRAFT_391019</name>
</gene>
<reference evidence="1" key="2">
    <citation type="submission" date="2023-07" db="EMBL/GenBank/DDBJ databases">
        <authorList>
            <consortium name="Lawrence Berkeley National Laboratory"/>
            <person name="Haridas S."/>
            <person name="Hensen N."/>
            <person name="Bonometti L."/>
            <person name="Westerberg I."/>
            <person name="Brannstrom I.O."/>
            <person name="Guillou S."/>
            <person name="Cros-Aarteil S."/>
            <person name="Calhoun S."/>
            <person name="Kuo A."/>
            <person name="Mondo S."/>
            <person name="Pangilinan J."/>
            <person name="Riley R."/>
            <person name="LaButti K."/>
            <person name="Andreopoulos B."/>
            <person name="Lipzen A."/>
            <person name="Chen C."/>
            <person name="Yanf M."/>
            <person name="Daum C."/>
            <person name="Ng V."/>
            <person name="Clum A."/>
            <person name="Steindorff A."/>
            <person name="Ohm R."/>
            <person name="Martin F."/>
            <person name="Silar P."/>
            <person name="Natvig D."/>
            <person name="Lalanne C."/>
            <person name="Gautier V."/>
            <person name="Ament-velasquez S.L."/>
            <person name="Kruys A."/>
            <person name="Hutchinson M.I."/>
            <person name="Powell A.J."/>
            <person name="Barry K."/>
            <person name="Miller A.N."/>
            <person name="Grigoriev I.V."/>
            <person name="Debuchy R."/>
            <person name="Gladieux P."/>
            <person name="Thoren M.H."/>
            <person name="Johannesson H."/>
        </authorList>
    </citation>
    <scope>NUCLEOTIDE SEQUENCE</scope>
    <source>
        <strain evidence="1">FGSC 1904</strain>
    </source>
</reference>
<keyword evidence="2" id="KW-1185">Reference proteome</keyword>
<organism evidence="1 2">
    <name type="scientific">Sordaria brevicollis</name>
    <dbReference type="NCBI Taxonomy" id="83679"/>
    <lineage>
        <taxon>Eukaryota</taxon>
        <taxon>Fungi</taxon>
        <taxon>Dikarya</taxon>
        <taxon>Ascomycota</taxon>
        <taxon>Pezizomycotina</taxon>
        <taxon>Sordariomycetes</taxon>
        <taxon>Sordariomycetidae</taxon>
        <taxon>Sordariales</taxon>
        <taxon>Sordariaceae</taxon>
        <taxon>Sordaria</taxon>
    </lineage>
</organism>